<sequence>MDDMVLYLELQKSPKEVLLIIGSKHGIKIMQDILIGVCLEKLTVLSLSDHLFKAVEKEKENIENDSQYYIPRQFILLRKNEFDDHKFGQEDLAILYEGVKNQEFVEKLSKLSAKYLIGMHDRNYINTFDIWEKFRENTKKIYIISYVGGGKKDVLNWEKNEENPIELSIIFPMYNIAKYLPQCIETVTTWQTDFVEFLFVDDGSPDNCADIVKKYAQRDSRIKLLSKKNGGCASARQYGLERAKGRYIGFVDPDDFIQPDMYRKLLAKALEGTYEIAYCGYREYYENTGLSAEVPDALSYPYNEGTSDPAKIDELIGYQRVAIWRGIYSKDLIQRNKIHFYTELKRFDDLPFKIEVTSKARSVIAVPEYLYYYRMSRPGQDVSADDERLYVHFPIFEYLDKFMKNASNRNQLDYLHLVKVHTHRYALEKIKREFSKEYCRKAKRDIKGDFGFIEGMYVINKLGSKQDLLLFILLYWGWDGAIRKLLHRKEKALKENKAIKKLKLLNNKGI</sequence>
<dbReference type="OrthoDB" id="9807674at2"/>
<organism evidence="2 3">
    <name type="scientific">Roseburia faecis</name>
    <dbReference type="NCBI Taxonomy" id="301302"/>
    <lineage>
        <taxon>Bacteria</taxon>
        <taxon>Bacillati</taxon>
        <taxon>Bacillota</taxon>
        <taxon>Clostridia</taxon>
        <taxon>Lachnospirales</taxon>
        <taxon>Lachnospiraceae</taxon>
        <taxon>Roseburia</taxon>
    </lineage>
</organism>
<dbReference type="AlphaFoldDB" id="A0A0M6WQ99"/>
<dbReference type="SUPFAM" id="SSF53448">
    <property type="entry name" value="Nucleotide-diphospho-sugar transferases"/>
    <property type="match status" value="1"/>
</dbReference>
<accession>A0A0M6WQ99</accession>
<dbReference type="RefSeq" id="WP_055067988.1">
    <property type="nucleotide sequence ID" value="NZ_CP173697.1"/>
</dbReference>
<dbReference type="InterPro" id="IPR001173">
    <property type="entry name" value="Glyco_trans_2-like"/>
</dbReference>
<evidence type="ECO:0000313" key="3">
    <source>
        <dbReference type="Proteomes" id="UP000049979"/>
    </source>
</evidence>
<evidence type="ECO:0000259" key="1">
    <source>
        <dbReference type="Pfam" id="PF00535"/>
    </source>
</evidence>
<dbReference type="Proteomes" id="UP000049979">
    <property type="component" value="Unassembled WGS sequence"/>
</dbReference>
<dbReference type="CDD" id="cd00761">
    <property type="entry name" value="Glyco_tranf_GTA_type"/>
    <property type="match status" value="1"/>
</dbReference>
<gene>
    <name evidence="2" type="ORF">M72_29011</name>
</gene>
<dbReference type="EMBL" id="CVRR01000020">
    <property type="protein sequence ID" value="CRL39112.1"/>
    <property type="molecule type" value="Genomic_DNA"/>
</dbReference>
<dbReference type="InterPro" id="IPR029044">
    <property type="entry name" value="Nucleotide-diphossugar_trans"/>
</dbReference>
<name>A0A0M6WQ99_9FIRM</name>
<dbReference type="Pfam" id="PF00535">
    <property type="entry name" value="Glycos_transf_2"/>
    <property type="match status" value="1"/>
</dbReference>
<dbReference type="Gene3D" id="3.90.550.10">
    <property type="entry name" value="Spore Coat Polysaccharide Biosynthesis Protein SpsA, Chain A"/>
    <property type="match status" value="1"/>
</dbReference>
<dbReference type="PANTHER" id="PTHR22916">
    <property type="entry name" value="GLYCOSYLTRANSFERASE"/>
    <property type="match status" value="1"/>
</dbReference>
<keyword evidence="3" id="KW-1185">Reference proteome</keyword>
<reference evidence="3" key="1">
    <citation type="submission" date="2015-05" db="EMBL/GenBank/DDBJ databases">
        <authorList>
            <consortium name="Pathogen Informatics"/>
        </authorList>
    </citation>
    <scope>NUCLEOTIDE SEQUENCE [LARGE SCALE GENOMIC DNA]</scope>
    <source>
        <strain evidence="3">M72</strain>
    </source>
</reference>
<proteinExistence type="predicted"/>
<protein>
    <recommendedName>
        <fullName evidence="1">Glycosyltransferase 2-like domain-containing protein</fullName>
    </recommendedName>
</protein>
<dbReference type="PANTHER" id="PTHR22916:SF3">
    <property type="entry name" value="UDP-GLCNAC:BETAGAL BETA-1,3-N-ACETYLGLUCOSAMINYLTRANSFERASE-LIKE PROTEIN 1"/>
    <property type="match status" value="1"/>
</dbReference>
<evidence type="ECO:0000313" key="2">
    <source>
        <dbReference type="EMBL" id="CRL39112.1"/>
    </source>
</evidence>
<feature type="domain" description="Glycosyltransferase 2-like" evidence="1">
    <location>
        <begin position="168"/>
        <end position="294"/>
    </location>
</feature>
<dbReference type="GO" id="GO:0016758">
    <property type="term" value="F:hexosyltransferase activity"/>
    <property type="evidence" value="ECO:0007669"/>
    <property type="project" value="UniProtKB-ARBA"/>
</dbReference>